<dbReference type="EMBL" id="LSFL01000035">
    <property type="protein sequence ID" value="OBY63202.1"/>
    <property type="molecule type" value="Genomic_DNA"/>
</dbReference>
<name>A0A1B8TUF7_9FLAO</name>
<evidence type="ECO:0000313" key="3">
    <source>
        <dbReference type="Proteomes" id="UP000092612"/>
    </source>
</evidence>
<organism evidence="2 3">
    <name type="scientific">Polaribacter reichenbachii</name>
    <dbReference type="NCBI Taxonomy" id="996801"/>
    <lineage>
        <taxon>Bacteria</taxon>
        <taxon>Pseudomonadati</taxon>
        <taxon>Bacteroidota</taxon>
        <taxon>Flavobacteriia</taxon>
        <taxon>Flavobacteriales</taxon>
        <taxon>Flavobacteriaceae</taxon>
    </lineage>
</organism>
<sequence length="114" mass="13030">MKKIVYLICLSICILSCEDNNLITPEKTLIVASKKIDCIGVDNQKCLLIKETETENWQYFYSSIIGFNYDEGFEYVIKVSERRIENPPQDGSSIETTLIEVVSKTEKTSENLPI</sequence>
<comment type="caution">
    <text evidence="2">The sequence shown here is derived from an EMBL/GenBank/DDBJ whole genome shotgun (WGS) entry which is preliminary data.</text>
</comment>
<dbReference type="STRING" id="996801.BW723_05485"/>
<dbReference type="AlphaFoldDB" id="A0A1B8TUF7"/>
<dbReference type="OrthoDB" id="880459at2"/>
<reference evidence="3" key="1">
    <citation type="submission" date="2016-02" db="EMBL/GenBank/DDBJ databases">
        <title>Paenibacillus sp. LPB0068, isolated from Crassostrea gigas.</title>
        <authorList>
            <person name="Shin S.-K."/>
            <person name="Yi H."/>
        </authorList>
    </citation>
    <scope>NUCLEOTIDE SEQUENCE [LARGE SCALE GENOMIC DNA]</scope>
    <source>
        <strain evidence="3">KCTC 23969</strain>
    </source>
</reference>
<dbReference type="Proteomes" id="UP000092612">
    <property type="component" value="Unassembled WGS sequence"/>
</dbReference>
<dbReference type="RefSeq" id="WP_068361163.1">
    <property type="nucleotide sequence ID" value="NZ_CP019337.1"/>
</dbReference>
<dbReference type="Pfam" id="PF14302">
    <property type="entry name" value="DUF4377"/>
    <property type="match status" value="1"/>
</dbReference>
<feature type="domain" description="DUF4377" evidence="1">
    <location>
        <begin position="31"/>
        <end position="104"/>
    </location>
</feature>
<protein>
    <recommendedName>
        <fullName evidence="1">DUF4377 domain-containing protein</fullName>
    </recommendedName>
</protein>
<evidence type="ECO:0000313" key="2">
    <source>
        <dbReference type="EMBL" id="OBY63202.1"/>
    </source>
</evidence>
<keyword evidence="3" id="KW-1185">Reference proteome</keyword>
<evidence type="ECO:0000259" key="1">
    <source>
        <dbReference type="Pfam" id="PF14302"/>
    </source>
</evidence>
<proteinExistence type="predicted"/>
<gene>
    <name evidence="2" type="ORF">LPB301_10225</name>
</gene>
<dbReference type="KEGG" id="prn:BW723_05485"/>
<accession>A0A1B8TUF7</accession>
<dbReference type="InterPro" id="IPR025485">
    <property type="entry name" value="DUF4377"/>
</dbReference>